<dbReference type="EMBL" id="PZQS01000012">
    <property type="protein sequence ID" value="PVD20953.1"/>
    <property type="molecule type" value="Genomic_DNA"/>
</dbReference>
<proteinExistence type="predicted"/>
<evidence type="ECO:0000256" key="1">
    <source>
        <dbReference type="SAM" id="MobiDB-lite"/>
    </source>
</evidence>
<sequence>MVLLGPACSGAALRGWRGSIQYGMRIQSGGEGTRRAPARRSRPEVERPATCSPRLPKSQN</sequence>
<accession>A0A2T7NIE8</accession>
<reference evidence="2 3" key="1">
    <citation type="submission" date="2018-04" db="EMBL/GenBank/DDBJ databases">
        <title>The genome of golden apple snail Pomacea canaliculata provides insight into stress tolerance and invasive adaptation.</title>
        <authorList>
            <person name="Liu C."/>
            <person name="Liu B."/>
            <person name="Ren Y."/>
            <person name="Zhang Y."/>
            <person name="Wang H."/>
            <person name="Li S."/>
            <person name="Jiang F."/>
            <person name="Yin L."/>
            <person name="Zhang G."/>
            <person name="Qian W."/>
            <person name="Fan W."/>
        </authorList>
    </citation>
    <scope>NUCLEOTIDE SEQUENCE [LARGE SCALE GENOMIC DNA]</scope>
    <source>
        <strain evidence="2">SZHN2017</strain>
        <tissue evidence="2">Muscle</tissue>
    </source>
</reference>
<organism evidence="2 3">
    <name type="scientific">Pomacea canaliculata</name>
    <name type="common">Golden apple snail</name>
    <dbReference type="NCBI Taxonomy" id="400727"/>
    <lineage>
        <taxon>Eukaryota</taxon>
        <taxon>Metazoa</taxon>
        <taxon>Spiralia</taxon>
        <taxon>Lophotrochozoa</taxon>
        <taxon>Mollusca</taxon>
        <taxon>Gastropoda</taxon>
        <taxon>Caenogastropoda</taxon>
        <taxon>Architaenioglossa</taxon>
        <taxon>Ampullarioidea</taxon>
        <taxon>Ampullariidae</taxon>
        <taxon>Pomacea</taxon>
    </lineage>
</organism>
<evidence type="ECO:0000313" key="2">
    <source>
        <dbReference type="EMBL" id="PVD20953.1"/>
    </source>
</evidence>
<keyword evidence="3" id="KW-1185">Reference proteome</keyword>
<name>A0A2T7NIE8_POMCA</name>
<dbReference type="Proteomes" id="UP000245119">
    <property type="component" value="Linkage Group LG12"/>
</dbReference>
<comment type="caution">
    <text evidence="2">The sequence shown here is derived from an EMBL/GenBank/DDBJ whole genome shotgun (WGS) entry which is preliminary data.</text>
</comment>
<protein>
    <submittedName>
        <fullName evidence="2">Uncharacterized protein</fullName>
    </submittedName>
</protein>
<gene>
    <name evidence="2" type="ORF">C0Q70_19116</name>
</gene>
<dbReference type="AlphaFoldDB" id="A0A2T7NIE8"/>
<evidence type="ECO:0000313" key="3">
    <source>
        <dbReference type="Proteomes" id="UP000245119"/>
    </source>
</evidence>
<feature type="region of interest" description="Disordered" evidence="1">
    <location>
        <begin position="25"/>
        <end position="60"/>
    </location>
</feature>